<feature type="active site" description="Proton donor/acceptor" evidence="4">
    <location>
        <position position="188"/>
    </location>
</feature>
<dbReference type="PANTHER" id="PTHR11444">
    <property type="entry name" value="ASPARTATEAMMONIA/ARGININOSUCCINATE/ADENYLOSUCCINATE LYASE"/>
    <property type="match status" value="1"/>
</dbReference>
<dbReference type="InterPro" id="IPR024083">
    <property type="entry name" value="Fumarase/histidase_N"/>
</dbReference>
<evidence type="ECO:0000256" key="2">
    <source>
        <dbReference type="ARBA" id="ARBA00022532"/>
    </source>
</evidence>
<dbReference type="AlphaFoldDB" id="A0A4R2Q808"/>
<dbReference type="FunFam" id="1.20.200.10:FF:000001">
    <property type="entry name" value="Fumarate hydratase, mitochondrial"/>
    <property type="match status" value="1"/>
</dbReference>
<dbReference type="PROSITE" id="PS00163">
    <property type="entry name" value="FUMARATE_LYASES"/>
    <property type="match status" value="1"/>
</dbReference>
<comment type="caution">
    <text evidence="7">The sequence shown here is derived from an EMBL/GenBank/DDBJ whole genome shotgun (WGS) entry which is preliminary data.</text>
</comment>
<dbReference type="FunFam" id="1.10.275.10:FF:000001">
    <property type="entry name" value="Fumarate hydratase, mitochondrial"/>
    <property type="match status" value="1"/>
</dbReference>
<dbReference type="Gene3D" id="1.10.275.10">
    <property type="entry name" value="Fumarase/aspartase (N-terminal domain)"/>
    <property type="match status" value="1"/>
</dbReference>
<dbReference type="InterPro" id="IPR020557">
    <property type="entry name" value="Fumarate_lyase_CS"/>
</dbReference>
<reference evidence="7 8" key="1">
    <citation type="submission" date="2019-03" db="EMBL/GenBank/DDBJ databases">
        <title>Genomic Encyclopedia of Type Strains, Phase IV (KMG-IV): sequencing the most valuable type-strain genomes for metagenomic binning, comparative biology and taxonomic classification.</title>
        <authorList>
            <person name="Goeker M."/>
        </authorList>
    </citation>
    <scope>NUCLEOTIDE SEQUENCE [LARGE SCALE GENOMIC DNA]</scope>
    <source>
        <strain evidence="7 8">DSM 18063</strain>
    </source>
</reference>
<dbReference type="GO" id="GO:0006106">
    <property type="term" value="P:fumarate metabolic process"/>
    <property type="evidence" value="ECO:0007669"/>
    <property type="project" value="InterPro"/>
</dbReference>
<evidence type="ECO:0000313" key="7">
    <source>
        <dbReference type="EMBL" id="TCP42835.1"/>
    </source>
</evidence>
<comment type="subunit">
    <text evidence="4">Homotetramer.</text>
</comment>
<dbReference type="UniPathway" id="UPA00223">
    <property type="reaction ID" value="UER01007"/>
</dbReference>
<dbReference type="SUPFAM" id="SSF48557">
    <property type="entry name" value="L-aspartase-like"/>
    <property type="match status" value="1"/>
</dbReference>
<dbReference type="NCBIfam" id="NF008909">
    <property type="entry name" value="PRK12273.1"/>
    <property type="match status" value="1"/>
</dbReference>
<gene>
    <name evidence="4" type="primary">fumC</name>
    <name evidence="7" type="ORF">EV662_10224</name>
</gene>
<dbReference type="CDD" id="cd01362">
    <property type="entry name" value="Fumarase_classII"/>
    <property type="match status" value="1"/>
</dbReference>
<dbReference type="InterPro" id="IPR018951">
    <property type="entry name" value="Fumarase_C_C"/>
</dbReference>
<dbReference type="Proteomes" id="UP000294835">
    <property type="component" value="Unassembled WGS sequence"/>
</dbReference>
<name>A0A4R2Q808_9RHOB</name>
<dbReference type="PANTHER" id="PTHR11444:SF1">
    <property type="entry name" value="FUMARATE HYDRATASE, MITOCHONDRIAL"/>
    <property type="match status" value="1"/>
</dbReference>
<evidence type="ECO:0000256" key="3">
    <source>
        <dbReference type="ARBA" id="ARBA00023239"/>
    </source>
</evidence>
<feature type="binding site" evidence="4">
    <location>
        <begin position="324"/>
        <end position="326"/>
    </location>
    <ligand>
        <name>substrate</name>
    </ligand>
</feature>
<dbReference type="EMBL" id="SLXP01000002">
    <property type="protein sequence ID" value="TCP42835.1"/>
    <property type="molecule type" value="Genomic_DNA"/>
</dbReference>
<feature type="domain" description="Fumarase C C-terminal" evidence="6">
    <location>
        <begin position="408"/>
        <end position="460"/>
    </location>
</feature>
<dbReference type="OrthoDB" id="9802809at2"/>
<dbReference type="Gene3D" id="1.20.200.10">
    <property type="entry name" value="Fumarase/aspartase (Central domain)"/>
    <property type="match status" value="1"/>
</dbReference>
<feature type="domain" description="Fumarate lyase N-terminal" evidence="5">
    <location>
        <begin position="13"/>
        <end position="342"/>
    </location>
</feature>
<keyword evidence="2 4" id="KW-0816">Tricarboxylic acid cycle</keyword>
<comment type="pathway">
    <text evidence="4">Carbohydrate metabolism; tricarboxylic acid cycle; (S)-malate from fumarate: step 1/1.</text>
</comment>
<dbReference type="EC" id="4.2.1.2" evidence="4"/>
<dbReference type="GO" id="GO:0005737">
    <property type="term" value="C:cytoplasm"/>
    <property type="evidence" value="ECO:0007669"/>
    <property type="project" value="UniProtKB-SubCell"/>
</dbReference>
<dbReference type="InterPro" id="IPR005677">
    <property type="entry name" value="Fum_hydII"/>
</dbReference>
<dbReference type="GO" id="GO:0004333">
    <property type="term" value="F:fumarate hydratase activity"/>
    <property type="evidence" value="ECO:0007669"/>
    <property type="project" value="UniProtKB-UniRule"/>
</dbReference>
<dbReference type="RefSeq" id="WP_132460712.1">
    <property type="nucleotide sequence ID" value="NZ_SLXP01000002.1"/>
</dbReference>
<evidence type="ECO:0000256" key="4">
    <source>
        <dbReference type="HAMAP-Rule" id="MF_00743"/>
    </source>
</evidence>
<feature type="binding site" evidence="4">
    <location>
        <begin position="139"/>
        <end position="141"/>
    </location>
    <ligand>
        <name>substrate</name>
    </ligand>
</feature>
<dbReference type="FunFam" id="1.10.40.30:FF:000002">
    <property type="entry name" value="Fumarate hydratase class II"/>
    <property type="match status" value="1"/>
</dbReference>
<comment type="function">
    <text evidence="4">Involved in the TCA cycle. Catalyzes the stereospecific interconversion of fumarate to L-malate.</text>
</comment>
<dbReference type="Pfam" id="PF00206">
    <property type="entry name" value="Lyase_1"/>
    <property type="match status" value="1"/>
</dbReference>
<comment type="similarity">
    <text evidence="1 4">Belongs to the class-II fumarase/aspartase family. Fumarase subfamily.</text>
</comment>
<organism evidence="7 8">
    <name type="scientific">Rhodovulum marinum</name>
    <dbReference type="NCBI Taxonomy" id="320662"/>
    <lineage>
        <taxon>Bacteria</taxon>
        <taxon>Pseudomonadati</taxon>
        <taxon>Pseudomonadota</taxon>
        <taxon>Alphaproteobacteria</taxon>
        <taxon>Rhodobacterales</taxon>
        <taxon>Paracoccaceae</taxon>
        <taxon>Rhodovulum</taxon>
    </lineage>
</organism>
<dbReference type="PRINTS" id="PR00149">
    <property type="entry name" value="FUMRATELYASE"/>
</dbReference>
<dbReference type="NCBIfam" id="TIGR00979">
    <property type="entry name" value="fumC_II"/>
    <property type="match status" value="1"/>
</dbReference>
<proteinExistence type="inferred from homology"/>
<protein>
    <recommendedName>
        <fullName evidence="4">Fumarate hydratase class II</fullName>
        <shortName evidence="4">Fumarase C</shortName>
        <ecNumber evidence="4">4.2.1.2</ecNumber>
    </recommendedName>
    <alternativeName>
        <fullName evidence="4">Aerobic fumarase</fullName>
    </alternativeName>
    <alternativeName>
        <fullName evidence="4">Iron-independent fumarase</fullName>
    </alternativeName>
</protein>
<comment type="catalytic activity">
    <reaction evidence="4">
        <text>(S)-malate = fumarate + H2O</text>
        <dbReference type="Rhea" id="RHEA:12460"/>
        <dbReference type="ChEBI" id="CHEBI:15377"/>
        <dbReference type="ChEBI" id="CHEBI:15589"/>
        <dbReference type="ChEBI" id="CHEBI:29806"/>
        <dbReference type="EC" id="4.2.1.2"/>
    </reaction>
</comment>
<dbReference type="Gene3D" id="1.10.40.30">
    <property type="entry name" value="Fumarase/aspartase (C-terminal domain)"/>
    <property type="match status" value="1"/>
</dbReference>
<comment type="subcellular location">
    <subcellularLocation>
        <location evidence="4">Cytoplasm</location>
    </subcellularLocation>
</comment>
<dbReference type="InterPro" id="IPR008948">
    <property type="entry name" value="L-Aspartase-like"/>
</dbReference>
<keyword evidence="3 4" id="KW-0456">Lyase</keyword>
<dbReference type="InterPro" id="IPR022761">
    <property type="entry name" value="Fumarate_lyase_N"/>
</dbReference>
<keyword evidence="4" id="KW-0963">Cytoplasm</keyword>
<dbReference type="InterPro" id="IPR000362">
    <property type="entry name" value="Fumarate_lyase_fam"/>
</dbReference>
<dbReference type="HAMAP" id="MF_00743">
    <property type="entry name" value="FumaraseC"/>
    <property type="match status" value="1"/>
</dbReference>
<feature type="binding site" description="in site B" evidence="4">
    <location>
        <begin position="129"/>
        <end position="132"/>
    </location>
    <ligand>
        <name>substrate</name>
    </ligand>
</feature>
<feature type="active site" evidence="4">
    <location>
        <position position="318"/>
    </location>
</feature>
<feature type="binding site" evidence="4">
    <location>
        <position position="187"/>
    </location>
    <ligand>
        <name>substrate</name>
    </ligand>
</feature>
<feature type="binding site" evidence="4">
    <location>
        <position position="319"/>
    </location>
    <ligand>
        <name>substrate</name>
    </ligand>
</feature>
<comment type="miscellaneous">
    <text evidence="4">There are 2 substrate-binding sites: the catalytic A site, and the non-catalytic B site that may play a role in the transfer of substrate or product between the active site and the solvent. Alternatively, the B site may bind allosteric effectors.</text>
</comment>
<dbReference type="Pfam" id="PF10415">
    <property type="entry name" value="FumaraseC_C"/>
    <property type="match status" value="1"/>
</dbReference>
<feature type="binding site" evidence="4">
    <location>
        <begin position="98"/>
        <end position="100"/>
    </location>
    <ligand>
        <name>substrate</name>
    </ligand>
</feature>
<accession>A0A4R2Q808</accession>
<sequence length="464" mass="49506">MTATRTETDSFGPLEVPADKYWGAQTQRSLMNFPIGWEKQPTAIVRALGVIKQACAEANMALGNLDETRGTAIVQAASEVIDGKFDDNFPLVVWQTGSGTQSNMNANEVIANRAIEILGGVIGSKDPVHPNDHCNMGQSSNDTFPTAMHIAAAMTARDVLLPGLEKLAEGLERKSSEFKDIIKIGRTHTQDATPLTLGQEFSGYAHQVRMGIDRVKAALPGIYELAQGGTAVGTGLNTKKGWGEMVAANMARITGLPFVTAPNKFEALAAHDAMVFMSGALATVAGSCYKIANDIRFLGSGPRSGLGELILPENEPGSSIMPGKVNPTQAEALTQVAAHVMGNDAAIKFAGSQGHFELNVYNPMMAYNLLQSMQLLGDAAGSFTERMLNGIQANEARIEKLMRESLMLVTALAPKIGYDNATKVAKTAHKNGTTLKEEAINLGFVDAETFEAIVRPEDMIGPKD</sequence>
<evidence type="ECO:0000259" key="6">
    <source>
        <dbReference type="Pfam" id="PF10415"/>
    </source>
</evidence>
<evidence type="ECO:0000313" key="8">
    <source>
        <dbReference type="Proteomes" id="UP000294835"/>
    </source>
</evidence>
<keyword evidence="8" id="KW-1185">Reference proteome</keyword>
<dbReference type="GO" id="GO:0006108">
    <property type="term" value="P:malate metabolic process"/>
    <property type="evidence" value="ECO:0007669"/>
    <property type="project" value="TreeGrafter"/>
</dbReference>
<dbReference type="GO" id="GO:0006099">
    <property type="term" value="P:tricarboxylic acid cycle"/>
    <property type="evidence" value="ECO:0007669"/>
    <property type="project" value="UniProtKB-UniRule"/>
</dbReference>
<feature type="site" description="Important for catalytic activity" evidence="4">
    <location>
        <position position="331"/>
    </location>
</feature>
<evidence type="ECO:0000259" key="5">
    <source>
        <dbReference type="Pfam" id="PF00206"/>
    </source>
</evidence>
<evidence type="ECO:0000256" key="1">
    <source>
        <dbReference type="ARBA" id="ARBA00009084"/>
    </source>
</evidence>